<comment type="caution">
    <text evidence="3">The sequence shown here is derived from an EMBL/GenBank/DDBJ whole genome shotgun (WGS) entry which is preliminary data.</text>
</comment>
<feature type="chain" id="PRO_5043361921" description="Apple domain-containing protein" evidence="2">
    <location>
        <begin position="20"/>
        <end position="324"/>
    </location>
</feature>
<feature type="signal peptide" evidence="2">
    <location>
        <begin position="1"/>
        <end position="19"/>
    </location>
</feature>
<evidence type="ECO:0000256" key="1">
    <source>
        <dbReference type="SAM" id="MobiDB-lite"/>
    </source>
</evidence>
<evidence type="ECO:0000256" key="2">
    <source>
        <dbReference type="SAM" id="SignalP"/>
    </source>
</evidence>
<gene>
    <name evidence="3" type="ORF">QBC34DRAFT_418646</name>
</gene>
<keyword evidence="4" id="KW-1185">Reference proteome</keyword>
<proteinExistence type="predicted"/>
<evidence type="ECO:0000313" key="4">
    <source>
        <dbReference type="Proteomes" id="UP001321760"/>
    </source>
</evidence>
<accession>A0AAV9G4R7</accession>
<reference evidence="3" key="2">
    <citation type="submission" date="2023-05" db="EMBL/GenBank/DDBJ databases">
        <authorList>
            <consortium name="Lawrence Berkeley National Laboratory"/>
            <person name="Steindorff A."/>
            <person name="Hensen N."/>
            <person name="Bonometti L."/>
            <person name="Westerberg I."/>
            <person name="Brannstrom I.O."/>
            <person name="Guillou S."/>
            <person name="Cros-Aarteil S."/>
            <person name="Calhoun S."/>
            <person name="Haridas S."/>
            <person name="Kuo A."/>
            <person name="Mondo S."/>
            <person name="Pangilinan J."/>
            <person name="Riley R."/>
            <person name="Labutti K."/>
            <person name="Andreopoulos B."/>
            <person name="Lipzen A."/>
            <person name="Chen C."/>
            <person name="Yanf M."/>
            <person name="Daum C."/>
            <person name="Ng V."/>
            <person name="Clum A."/>
            <person name="Ohm R."/>
            <person name="Martin F."/>
            <person name="Silar P."/>
            <person name="Natvig D."/>
            <person name="Lalanne C."/>
            <person name="Gautier V."/>
            <person name="Ament-Velasquez S.L."/>
            <person name="Kruys A."/>
            <person name="Hutchinson M.I."/>
            <person name="Powell A.J."/>
            <person name="Barry K."/>
            <person name="Miller A.N."/>
            <person name="Grigoriev I.V."/>
            <person name="Debuchy R."/>
            <person name="Gladieux P."/>
            <person name="Thoren M.H."/>
            <person name="Johannesson H."/>
        </authorList>
    </citation>
    <scope>NUCLEOTIDE SEQUENCE</scope>
    <source>
        <strain evidence="3">PSN243</strain>
    </source>
</reference>
<protein>
    <recommendedName>
        <fullName evidence="5">Apple domain-containing protein</fullName>
    </recommendedName>
</protein>
<keyword evidence="2" id="KW-0732">Signal</keyword>
<organism evidence="3 4">
    <name type="scientific">Podospora aff. communis PSN243</name>
    <dbReference type="NCBI Taxonomy" id="3040156"/>
    <lineage>
        <taxon>Eukaryota</taxon>
        <taxon>Fungi</taxon>
        <taxon>Dikarya</taxon>
        <taxon>Ascomycota</taxon>
        <taxon>Pezizomycotina</taxon>
        <taxon>Sordariomycetes</taxon>
        <taxon>Sordariomycetidae</taxon>
        <taxon>Sordariales</taxon>
        <taxon>Podosporaceae</taxon>
        <taxon>Podospora</taxon>
    </lineage>
</organism>
<name>A0AAV9G4R7_9PEZI</name>
<evidence type="ECO:0000313" key="3">
    <source>
        <dbReference type="EMBL" id="KAK4442468.1"/>
    </source>
</evidence>
<dbReference type="Proteomes" id="UP001321760">
    <property type="component" value="Unassembled WGS sequence"/>
</dbReference>
<reference evidence="3" key="1">
    <citation type="journal article" date="2023" name="Mol. Phylogenet. Evol.">
        <title>Genome-scale phylogeny and comparative genomics of the fungal order Sordariales.</title>
        <authorList>
            <person name="Hensen N."/>
            <person name="Bonometti L."/>
            <person name="Westerberg I."/>
            <person name="Brannstrom I.O."/>
            <person name="Guillou S."/>
            <person name="Cros-Aarteil S."/>
            <person name="Calhoun S."/>
            <person name="Haridas S."/>
            <person name="Kuo A."/>
            <person name="Mondo S."/>
            <person name="Pangilinan J."/>
            <person name="Riley R."/>
            <person name="LaButti K."/>
            <person name="Andreopoulos B."/>
            <person name="Lipzen A."/>
            <person name="Chen C."/>
            <person name="Yan M."/>
            <person name="Daum C."/>
            <person name="Ng V."/>
            <person name="Clum A."/>
            <person name="Steindorff A."/>
            <person name="Ohm R.A."/>
            <person name="Martin F."/>
            <person name="Silar P."/>
            <person name="Natvig D.O."/>
            <person name="Lalanne C."/>
            <person name="Gautier V."/>
            <person name="Ament-Velasquez S.L."/>
            <person name="Kruys A."/>
            <person name="Hutchinson M.I."/>
            <person name="Powell A.J."/>
            <person name="Barry K."/>
            <person name="Miller A.N."/>
            <person name="Grigoriev I.V."/>
            <person name="Debuchy R."/>
            <person name="Gladieux P."/>
            <person name="Hiltunen Thoren M."/>
            <person name="Johannesson H."/>
        </authorList>
    </citation>
    <scope>NUCLEOTIDE SEQUENCE</scope>
    <source>
        <strain evidence="3">PSN243</strain>
    </source>
</reference>
<sequence length="324" mass="33759">MRLFQVLAVVGVGLPLAAAIRPPFLNQCSVEAALKYFTCSRYVSPLCVQDLKAQAVEFCEDFLAAEPVTTTLTTVTPIESFTVTETSITSTTTTELTTTTETSTTWSTSFTTTDVTSTTIAPFPAVTEKKRGVQPICSSLVSENLIHHPASRLSRACSCLGVTATTSTVTVSAVTASPSTVFVTSTTVSTLILSSTETSTATSVETSVSGTTVTSTALATFTPPAYCQNPPLSGIFSAGQGNSFQPAVFAATPTECCIKCYMALNCVGAGFNLNGQECFLLVKTARQEGTGSSEQCPLGFDNTSSLSPPDEGNVEGAFAGPCRL</sequence>
<feature type="compositionally biased region" description="Polar residues" evidence="1">
    <location>
        <begin position="292"/>
        <end position="307"/>
    </location>
</feature>
<feature type="region of interest" description="Disordered" evidence="1">
    <location>
        <begin position="292"/>
        <end position="324"/>
    </location>
</feature>
<dbReference type="AlphaFoldDB" id="A0AAV9G4R7"/>
<evidence type="ECO:0008006" key="5">
    <source>
        <dbReference type="Google" id="ProtNLM"/>
    </source>
</evidence>
<dbReference type="EMBL" id="MU866015">
    <property type="protein sequence ID" value="KAK4442468.1"/>
    <property type="molecule type" value="Genomic_DNA"/>
</dbReference>